<dbReference type="EMBL" id="BIFS01000001">
    <property type="protein sequence ID" value="GCE18959.1"/>
    <property type="molecule type" value="Genomic_DNA"/>
</dbReference>
<evidence type="ECO:0000313" key="2">
    <source>
        <dbReference type="Proteomes" id="UP000287188"/>
    </source>
</evidence>
<evidence type="ECO:0000313" key="1">
    <source>
        <dbReference type="EMBL" id="GCE18959.1"/>
    </source>
</evidence>
<reference evidence="2" key="1">
    <citation type="submission" date="2018-12" db="EMBL/GenBank/DDBJ databases">
        <title>Tengunoibacter tsumagoiensis gen. nov., sp. nov., Dictyobacter kobayashii sp. nov., D. alpinus sp. nov., and D. joshuensis sp. nov. and description of Dictyobacteraceae fam. nov. within the order Ktedonobacterales isolated from Tengu-no-mugimeshi.</title>
        <authorList>
            <person name="Wang C.M."/>
            <person name="Zheng Y."/>
            <person name="Sakai Y."/>
            <person name="Toyoda A."/>
            <person name="Minakuchi Y."/>
            <person name="Abe K."/>
            <person name="Yokota A."/>
            <person name="Yabe S."/>
        </authorList>
    </citation>
    <scope>NUCLEOTIDE SEQUENCE [LARGE SCALE GENOMIC DNA]</scope>
    <source>
        <strain evidence="2">Uno11</strain>
    </source>
</reference>
<protein>
    <submittedName>
        <fullName evidence="1">Uncharacterized protein</fullName>
    </submittedName>
</protein>
<accession>A0A402AIP6</accession>
<dbReference type="AlphaFoldDB" id="A0A402AIP6"/>
<organism evidence="1 2">
    <name type="scientific">Dictyobacter kobayashii</name>
    <dbReference type="NCBI Taxonomy" id="2014872"/>
    <lineage>
        <taxon>Bacteria</taxon>
        <taxon>Bacillati</taxon>
        <taxon>Chloroflexota</taxon>
        <taxon>Ktedonobacteria</taxon>
        <taxon>Ktedonobacterales</taxon>
        <taxon>Dictyobacteraceae</taxon>
        <taxon>Dictyobacter</taxon>
    </lineage>
</organism>
<sequence length="257" mass="29499">MTPPNLQEHGKAGSGIWNDGFLGRFSFVAVASKQDSKIATLDAGIEIPIPEDLKAELRDYHARLGIPECSITEIIDENNKKTGRFQIEREELPEHRCEITPEANEAYKRYRKALKTMLKDFPHDDLNASYDRLAGTALRMSLLMGSLGNNHHIELRHWAKAQEQAEIMRKSVHRIYDQTNGPRQQTAYAKIEEDILSEMKKWTERGFERITASQLRNKSRNLKAYGRAYIEEMMLKLCSSEFEKHTTAKGAKCFSLK</sequence>
<dbReference type="RefSeq" id="WP_126550624.1">
    <property type="nucleotide sequence ID" value="NZ_BIFS01000001.1"/>
</dbReference>
<proteinExistence type="predicted"/>
<dbReference type="Proteomes" id="UP000287188">
    <property type="component" value="Unassembled WGS sequence"/>
</dbReference>
<dbReference type="OrthoDB" id="144182at2"/>
<keyword evidence="2" id="KW-1185">Reference proteome</keyword>
<comment type="caution">
    <text evidence="1">The sequence shown here is derived from an EMBL/GenBank/DDBJ whole genome shotgun (WGS) entry which is preliminary data.</text>
</comment>
<name>A0A402AIP6_9CHLR</name>
<gene>
    <name evidence="1" type="ORF">KDK_27590</name>
</gene>